<keyword evidence="8 11" id="KW-0520">NAD</keyword>
<dbReference type="PROSITE" id="PS51669">
    <property type="entry name" value="4FE4S_MOW_BIS_MGD"/>
    <property type="match status" value="1"/>
</dbReference>
<evidence type="ECO:0000259" key="14">
    <source>
        <dbReference type="PROSITE" id="PS51839"/>
    </source>
</evidence>
<evidence type="ECO:0000256" key="1">
    <source>
        <dbReference type="ARBA" id="ARBA00001966"/>
    </source>
</evidence>
<dbReference type="InterPro" id="IPR010228">
    <property type="entry name" value="NADH_UbQ_OxRdtase_Gsu"/>
</dbReference>
<evidence type="ECO:0000259" key="13">
    <source>
        <dbReference type="PROSITE" id="PS51669"/>
    </source>
</evidence>
<dbReference type="PROSITE" id="PS51839">
    <property type="entry name" value="4FE4S_HC3"/>
    <property type="match status" value="1"/>
</dbReference>
<dbReference type="GO" id="GO:0042773">
    <property type="term" value="P:ATP synthesis coupled electron transport"/>
    <property type="evidence" value="ECO:0007669"/>
    <property type="project" value="InterPro"/>
</dbReference>
<dbReference type="SUPFAM" id="SSF54292">
    <property type="entry name" value="2Fe-2S ferredoxin-like"/>
    <property type="match status" value="1"/>
</dbReference>
<dbReference type="STRING" id="717772.THIAE_06335"/>
<evidence type="ECO:0000313" key="16">
    <source>
        <dbReference type="Proteomes" id="UP000005380"/>
    </source>
</evidence>
<dbReference type="GO" id="GO:0008137">
    <property type="term" value="F:NADH dehydrogenase (ubiquinone) activity"/>
    <property type="evidence" value="ECO:0007669"/>
    <property type="project" value="UniProtKB-UniRule"/>
</dbReference>
<comment type="cofactor">
    <cofactor evidence="11">
        <name>[2Fe-2S] cluster</name>
        <dbReference type="ChEBI" id="CHEBI:190135"/>
    </cofactor>
    <text evidence="11">Binds 1 [2Fe-2S] cluster per subunit.</text>
</comment>
<dbReference type="FunFam" id="3.30.200.210:FF:000002">
    <property type="entry name" value="NADH-ubiquinone oxidoreductase 75 kDa subunit"/>
    <property type="match status" value="1"/>
</dbReference>
<evidence type="ECO:0000256" key="4">
    <source>
        <dbReference type="ARBA" id="ARBA00022723"/>
    </source>
</evidence>
<evidence type="ECO:0000256" key="11">
    <source>
        <dbReference type="RuleBase" id="RU003525"/>
    </source>
</evidence>
<feature type="domain" description="2Fe-2S ferredoxin-type" evidence="12">
    <location>
        <begin position="1"/>
        <end position="78"/>
    </location>
</feature>
<evidence type="ECO:0000256" key="6">
    <source>
        <dbReference type="ARBA" id="ARBA00023004"/>
    </source>
</evidence>
<dbReference type="InterPro" id="IPR001041">
    <property type="entry name" value="2Fe-2S_ferredoxin-type"/>
</dbReference>
<evidence type="ECO:0000256" key="7">
    <source>
        <dbReference type="ARBA" id="ARBA00023014"/>
    </source>
</evidence>
<keyword evidence="5 11" id="KW-1278">Translocase</keyword>
<evidence type="ECO:0000259" key="12">
    <source>
        <dbReference type="PROSITE" id="PS51085"/>
    </source>
</evidence>
<keyword evidence="11" id="KW-0874">Quinone</keyword>
<name>W0DS09_9GAMM</name>
<dbReference type="Proteomes" id="UP000005380">
    <property type="component" value="Chromosome"/>
</dbReference>
<dbReference type="PROSITE" id="PS00642">
    <property type="entry name" value="COMPLEX1_75K_2"/>
    <property type="match status" value="1"/>
</dbReference>
<dbReference type="HOGENOM" id="CLU_000422_11_6_6"/>
<dbReference type="EC" id="7.1.1.-" evidence="11"/>
<comment type="function">
    <text evidence="11">NDH-1 shuttles electrons from NADH, via FMN and iron-sulfur (Fe-S) centers, to quinones in the respiratory chain. Couples the redox reaction to proton translocation (for every two electrons transferred, four hydrogen ions are translocated across the cytoplasmic membrane), and thus conserves the redox energy in a proton gradient.</text>
</comment>
<feature type="domain" description="4Fe-4S Mo/W bis-MGD-type" evidence="13">
    <location>
        <begin position="215"/>
        <end position="271"/>
    </location>
</feature>
<organism evidence="15 16">
    <name type="scientific">Thiomicrospira aerophila AL3</name>
    <dbReference type="NCBI Taxonomy" id="717772"/>
    <lineage>
        <taxon>Bacteria</taxon>
        <taxon>Pseudomonadati</taxon>
        <taxon>Pseudomonadota</taxon>
        <taxon>Gammaproteobacteria</taxon>
        <taxon>Thiotrichales</taxon>
        <taxon>Piscirickettsiaceae</taxon>
        <taxon>Thiomicrospira</taxon>
    </lineage>
</organism>
<dbReference type="FunFam" id="3.30.70.20:FF:000002">
    <property type="entry name" value="NADH-ubiquinone oxidoreductase 75 kDa subunit"/>
    <property type="match status" value="1"/>
</dbReference>
<keyword evidence="11" id="KW-0001">2Fe-2S</keyword>
<evidence type="ECO:0000256" key="2">
    <source>
        <dbReference type="ARBA" id="ARBA00005404"/>
    </source>
</evidence>
<comment type="cofactor">
    <cofactor evidence="1 11">
        <name>[4Fe-4S] cluster</name>
        <dbReference type="ChEBI" id="CHEBI:49883"/>
    </cofactor>
</comment>
<evidence type="ECO:0000256" key="10">
    <source>
        <dbReference type="ARBA" id="ARBA00047712"/>
    </source>
</evidence>
<keyword evidence="7 11" id="KW-0411">Iron-sulfur</keyword>
<evidence type="ECO:0000256" key="5">
    <source>
        <dbReference type="ARBA" id="ARBA00022967"/>
    </source>
</evidence>
<dbReference type="GO" id="GO:0051539">
    <property type="term" value="F:4 iron, 4 sulfur cluster binding"/>
    <property type="evidence" value="ECO:0007669"/>
    <property type="project" value="UniProtKB-KW"/>
</dbReference>
<dbReference type="RefSeq" id="WP_006459420.1">
    <property type="nucleotide sequence ID" value="NZ_CP007030.1"/>
</dbReference>
<dbReference type="SUPFAM" id="SSF54862">
    <property type="entry name" value="4Fe-4S ferredoxins"/>
    <property type="match status" value="1"/>
</dbReference>
<sequence length="704" mass="77074">MIKIEINGQIVNAREGDMLIDVADGAKISIPRFCYHKKLSIAANCRMCLVEVEGAPKAVPACATPVTDGMKVNTKSPKAVAAQKAVMEFLLINHPLDCPICDQGGECELQDVAMDYGDDVSRYSEGKRIVGDRNVGSLIQTDMTRCIHCTRCVRFGQEIAGLKELGATGRSEWMEIGTYIEKSISSELSGNMIDLCPVGALTSKPYRYKARSWEMKSSASIAPHDSIGSNIYVHTRNGEVMRVVPKENEAVNETWISDRDRFSYEALAHQDRLPQPMVKEQGEWQALEWEGALEKAEQILSKYKNQSAEVVVMVSPNATLEELYLTRKLFTHLGMTQIEYRLNQQDFRADKAGLNQGLGRTFASIEQLDAALLVGCYLRKELPLLNNRLRKAQLAGAKISSLATDALDQNILVKPDMVNQSLFNGLAGLVKVACELKGQAVPSEIADVAVTADAKQTVEQLIAAKDGLVILGQMAQSDKDYAILLKLASLLAQLTETKVADLAMFANTQGAHQILGDLQMAQAYSLAQRLANKKLVITLGVEPEADAIDANAALALLKNAEDWIHINAFSSQVANEHASLQLPMAIFAENCGSYINLQGDLQSFKIVANASGEAKPLWKILRVLGNLCHVDGFDYVSSQEVLDELTSQLRPLAIVDYNQLTLVKPENTMNLTQAYMGCYAIDSLVRRAPALQATPDAQAAVRTI</sequence>
<dbReference type="KEGG" id="tao:THIAE_06335"/>
<evidence type="ECO:0000256" key="3">
    <source>
        <dbReference type="ARBA" id="ARBA00022485"/>
    </source>
</evidence>
<keyword evidence="4 11" id="KW-0479">Metal-binding</keyword>
<accession>W0DS09</accession>
<reference evidence="15 16" key="1">
    <citation type="submission" date="2013-12" db="EMBL/GenBank/DDBJ databases">
        <authorList>
            <consortium name="DOE Joint Genome Institute"/>
            <person name="Kappler U."/>
            <person name="Huntemann M."/>
            <person name="Han J."/>
            <person name="Chen A."/>
            <person name="Kyrpides N."/>
            <person name="Mavromatis K."/>
            <person name="Markowitz V."/>
            <person name="Palaniappan K."/>
            <person name="Ivanova N."/>
            <person name="Schaumberg A."/>
            <person name="Pati A."/>
            <person name="Liolios K."/>
            <person name="Nordberg H.P."/>
            <person name="Cantor M.N."/>
            <person name="Hua S.X."/>
            <person name="Woyke T."/>
        </authorList>
    </citation>
    <scope>NUCLEOTIDE SEQUENCE [LARGE SCALE GENOMIC DNA]</scope>
    <source>
        <strain evidence="16">AL2</strain>
    </source>
</reference>
<dbReference type="GO" id="GO:0016020">
    <property type="term" value="C:membrane"/>
    <property type="evidence" value="ECO:0007669"/>
    <property type="project" value="InterPro"/>
</dbReference>
<dbReference type="GO" id="GO:0046872">
    <property type="term" value="F:metal ion binding"/>
    <property type="evidence" value="ECO:0007669"/>
    <property type="project" value="UniProtKB-UniRule"/>
</dbReference>
<dbReference type="InterPro" id="IPR019574">
    <property type="entry name" value="NADH_UbQ_OxRdtase_Gsu_4Fe4S-bd"/>
</dbReference>
<dbReference type="SUPFAM" id="SSF53706">
    <property type="entry name" value="Formate dehydrogenase/DMSO reductase, domains 1-3"/>
    <property type="match status" value="1"/>
</dbReference>
<comment type="catalytic activity">
    <reaction evidence="10 11">
        <text>a quinone + NADH + 5 H(+)(in) = a quinol + NAD(+) + 4 H(+)(out)</text>
        <dbReference type="Rhea" id="RHEA:57888"/>
        <dbReference type="ChEBI" id="CHEBI:15378"/>
        <dbReference type="ChEBI" id="CHEBI:24646"/>
        <dbReference type="ChEBI" id="CHEBI:57540"/>
        <dbReference type="ChEBI" id="CHEBI:57945"/>
        <dbReference type="ChEBI" id="CHEBI:132124"/>
    </reaction>
</comment>
<dbReference type="Pfam" id="PF13510">
    <property type="entry name" value="Fer2_4"/>
    <property type="match status" value="1"/>
</dbReference>
<dbReference type="PANTHER" id="PTHR43105:SF13">
    <property type="entry name" value="NADH-UBIQUINONE OXIDOREDUCTASE 75 KDA SUBUNIT, MITOCHONDRIAL"/>
    <property type="match status" value="1"/>
</dbReference>
<dbReference type="InterPro" id="IPR006963">
    <property type="entry name" value="Mopterin_OxRdtase_4Fe-4S_dom"/>
</dbReference>
<keyword evidence="3 11" id="KW-0004">4Fe-4S</keyword>
<dbReference type="GO" id="GO:0016651">
    <property type="term" value="F:oxidoreductase activity, acting on NAD(P)H"/>
    <property type="evidence" value="ECO:0007669"/>
    <property type="project" value="InterPro"/>
</dbReference>
<dbReference type="Pfam" id="PF22151">
    <property type="entry name" value="Fer4_NDSU1"/>
    <property type="match status" value="1"/>
</dbReference>
<evidence type="ECO:0000256" key="9">
    <source>
        <dbReference type="ARBA" id="ARBA00026021"/>
    </source>
</evidence>
<dbReference type="Gene3D" id="3.10.20.740">
    <property type="match status" value="1"/>
</dbReference>
<dbReference type="EMBL" id="CP007030">
    <property type="protein sequence ID" value="AHF01420.1"/>
    <property type="molecule type" value="Genomic_DNA"/>
</dbReference>
<dbReference type="SMART" id="SM00929">
    <property type="entry name" value="NADH-G_4Fe-4S_3"/>
    <property type="match status" value="1"/>
</dbReference>
<dbReference type="InterPro" id="IPR000283">
    <property type="entry name" value="NADH_UbQ_OxRdtase_75kDa_su_CS"/>
</dbReference>
<dbReference type="eggNOG" id="COG1034">
    <property type="taxonomic scope" value="Bacteria"/>
</dbReference>
<dbReference type="FunFam" id="3.10.20.740:FF:000001">
    <property type="entry name" value="NADH-quinone oxidoreductase subunit G"/>
    <property type="match status" value="1"/>
</dbReference>
<dbReference type="Pfam" id="PF10588">
    <property type="entry name" value="NADH-G_4Fe-4S_3"/>
    <property type="match status" value="1"/>
</dbReference>
<dbReference type="InterPro" id="IPR036010">
    <property type="entry name" value="2Fe-2S_ferredoxin-like_sf"/>
</dbReference>
<dbReference type="AlphaFoldDB" id="W0DS09"/>
<keyword evidence="6 11" id="KW-0408">Iron</keyword>
<dbReference type="OrthoDB" id="9810782at2"/>
<evidence type="ECO:0000313" key="15">
    <source>
        <dbReference type="EMBL" id="AHF01420.1"/>
    </source>
</evidence>
<dbReference type="InParanoid" id="W0DS09"/>
<dbReference type="InterPro" id="IPR050123">
    <property type="entry name" value="Prok_molybdopt-oxidoreductase"/>
</dbReference>
<comment type="subunit">
    <text evidence="9">Composed of 13 different subunits. Subunits NuoCD, E, F, and G constitute the peripheral sector of the complex.</text>
</comment>
<dbReference type="InterPro" id="IPR006656">
    <property type="entry name" value="Mopterin_OxRdtase"/>
</dbReference>
<dbReference type="PROSITE" id="PS00641">
    <property type="entry name" value="COMPLEX1_75K_1"/>
    <property type="match status" value="1"/>
</dbReference>
<dbReference type="FunCoup" id="W0DS09">
    <property type="interactions" value="337"/>
</dbReference>
<dbReference type="CDD" id="cd00207">
    <property type="entry name" value="fer2"/>
    <property type="match status" value="1"/>
</dbReference>
<dbReference type="NCBIfam" id="TIGR01973">
    <property type="entry name" value="NuoG"/>
    <property type="match status" value="1"/>
</dbReference>
<evidence type="ECO:0000256" key="8">
    <source>
        <dbReference type="ARBA" id="ARBA00023027"/>
    </source>
</evidence>
<dbReference type="GO" id="GO:0051537">
    <property type="term" value="F:2 iron, 2 sulfur cluster binding"/>
    <property type="evidence" value="ECO:0007669"/>
    <property type="project" value="UniProtKB-UniRule"/>
</dbReference>
<comment type="similarity">
    <text evidence="2 11">Belongs to the complex I 75 kDa subunit family.</text>
</comment>
<dbReference type="Gene3D" id="3.30.200.210">
    <property type="match status" value="1"/>
</dbReference>
<dbReference type="PROSITE" id="PS00643">
    <property type="entry name" value="COMPLEX1_75K_3"/>
    <property type="match status" value="1"/>
</dbReference>
<dbReference type="PROSITE" id="PS51085">
    <property type="entry name" value="2FE2S_FER_2"/>
    <property type="match status" value="1"/>
</dbReference>
<dbReference type="Gene3D" id="3.40.50.740">
    <property type="match status" value="1"/>
</dbReference>
<dbReference type="Gene3D" id="3.30.70.20">
    <property type="match status" value="1"/>
</dbReference>
<gene>
    <name evidence="15" type="ORF">THIAE_06335</name>
</gene>
<dbReference type="Pfam" id="PF00384">
    <property type="entry name" value="Molybdopterin"/>
    <property type="match status" value="1"/>
</dbReference>
<protein>
    <recommendedName>
        <fullName evidence="11">NADH-quinone oxidoreductase</fullName>
        <ecNumber evidence="11">7.1.1.-</ecNumber>
    </recommendedName>
</protein>
<dbReference type="Pfam" id="PF22117">
    <property type="entry name" value="Fer4_Nqo3"/>
    <property type="match status" value="1"/>
</dbReference>
<feature type="domain" description="4Fe-4S His(Cys)3-ligated-type" evidence="14">
    <location>
        <begin position="78"/>
        <end position="117"/>
    </location>
</feature>
<dbReference type="PANTHER" id="PTHR43105">
    <property type="entry name" value="RESPIRATORY NITRATE REDUCTASE"/>
    <property type="match status" value="1"/>
</dbReference>
<dbReference type="GO" id="GO:0048038">
    <property type="term" value="F:quinone binding"/>
    <property type="evidence" value="ECO:0007669"/>
    <property type="project" value="UniProtKB-UniRule"/>
</dbReference>
<dbReference type="InterPro" id="IPR054351">
    <property type="entry name" value="NADH_UbQ_OxRdtase_ferredoxin"/>
</dbReference>
<proteinExistence type="inferred from homology"/>
<keyword evidence="16" id="KW-1185">Reference proteome</keyword>